<gene>
    <name evidence="2" type="ORF">ACFSUC_18070</name>
</gene>
<accession>A0ABW5REE6</accession>
<organism evidence="2 3">
    <name type="scientific">Marinicrinis sediminis</name>
    <dbReference type="NCBI Taxonomy" id="1652465"/>
    <lineage>
        <taxon>Bacteria</taxon>
        <taxon>Bacillati</taxon>
        <taxon>Bacillota</taxon>
        <taxon>Bacilli</taxon>
        <taxon>Bacillales</taxon>
        <taxon>Paenibacillaceae</taxon>
    </lineage>
</organism>
<comment type="caution">
    <text evidence="2">The sequence shown here is derived from an EMBL/GenBank/DDBJ whole genome shotgun (WGS) entry which is preliminary data.</text>
</comment>
<feature type="region of interest" description="Disordered" evidence="1">
    <location>
        <begin position="1"/>
        <end position="42"/>
    </location>
</feature>
<sequence length="42" mass="4738">MSGRNSAPKKDGGKSNPSRIDQYSEQHQPFLGHIPKKNECNR</sequence>
<keyword evidence="3" id="KW-1185">Reference proteome</keyword>
<name>A0ABW5REE6_9BACL</name>
<proteinExistence type="predicted"/>
<dbReference type="RefSeq" id="WP_379931046.1">
    <property type="nucleotide sequence ID" value="NZ_JBHUMM010000044.1"/>
</dbReference>
<dbReference type="Proteomes" id="UP001597497">
    <property type="component" value="Unassembled WGS sequence"/>
</dbReference>
<evidence type="ECO:0000313" key="2">
    <source>
        <dbReference type="EMBL" id="MFD2673458.1"/>
    </source>
</evidence>
<protein>
    <submittedName>
        <fullName evidence="2">Uncharacterized protein</fullName>
    </submittedName>
</protein>
<reference evidence="3" key="1">
    <citation type="journal article" date="2019" name="Int. J. Syst. Evol. Microbiol.">
        <title>The Global Catalogue of Microorganisms (GCM) 10K type strain sequencing project: providing services to taxonomists for standard genome sequencing and annotation.</title>
        <authorList>
            <consortium name="The Broad Institute Genomics Platform"/>
            <consortium name="The Broad Institute Genome Sequencing Center for Infectious Disease"/>
            <person name="Wu L."/>
            <person name="Ma J."/>
        </authorList>
    </citation>
    <scope>NUCLEOTIDE SEQUENCE [LARGE SCALE GENOMIC DNA]</scope>
    <source>
        <strain evidence="3">KCTC 33676</strain>
    </source>
</reference>
<dbReference type="EMBL" id="JBHUMM010000044">
    <property type="protein sequence ID" value="MFD2673458.1"/>
    <property type="molecule type" value="Genomic_DNA"/>
</dbReference>
<evidence type="ECO:0000313" key="3">
    <source>
        <dbReference type="Proteomes" id="UP001597497"/>
    </source>
</evidence>
<feature type="compositionally biased region" description="Polar residues" evidence="1">
    <location>
        <begin position="15"/>
        <end position="27"/>
    </location>
</feature>
<evidence type="ECO:0000256" key="1">
    <source>
        <dbReference type="SAM" id="MobiDB-lite"/>
    </source>
</evidence>